<keyword evidence="5 18" id="KW-0812">Transmembrane</keyword>
<dbReference type="Proteomes" id="UP000823388">
    <property type="component" value="Chromosome 2K"/>
</dbReference>
<dbReference type="PANTHER" id="PTHR27002:SF926">
    <property type="entry name" value="OS07G0535800 PROTEIN"/>
    <property type="match status" value="1"/>
</dbReference>
<comment type="catalytic activity">
    <reaction evidence="15">
        <text>L-threonyl-[protein] + ATP = O-phospho-L-threonyl-[protein] + ADP + H(+)</text>
        <dbReference type="Rhea" id="RHEA:46608"/>
        <dbReference type="Rhea" id="RHEA-COMP:11060"/>
        <dbReference type="Rhea" id="RHEA-COMP:11605"/>
        <dbReference type="ChEBI" id="CHEBI:15378"/>
        <dbReference type="ChEBI" id="CHEBI:30013"/>
        <dbReference type="ChEBI" id="CHEBI:30616"/>
        <dbReference type="ChEBI" id="CHEBI:61977"/>
        <dbReference type="ChEBI" id="CHEBI:456216"/>
        <dbReference type="EC" id="2.7.11.1"/>
    </reaction>
</comment>
<feature type="domain" description="Protein kinase" evidence="20">
    <location>
        <begin position="363"/>
        <end position="635"/>
    </location>
</feature>
<dbReference type="PROSITE" id="PS00108">
    <property type="entry name" value="PROTEIN_KINASE_ST"/>
    <property type="match status" value="1"/>
</dbReference>
<keyword evidence="23" id="KW-1185">Reference proteome</keyword>
<keyword evidence="14" id="KW-0325">Glycoprotein</keyword>
<dbReference type="EMBL" id="CM029039">
    <property type="protein sequence ID" value="KAG2645865.1"/>
    <property type="molecule type" value="Genomic_DNA"/>
</dbReference>
<keyword evidence="4" id="KW-0808">Transferase</keyword>
<keyword evidence="13" id="KW-1015">Disulfide bond</keyword>
<keyword evidence="10" id="KW-0067">ATP-binding</keyword>
<dbReference type="CDD" id="cd14066">
    <property type="entry name" value="STKc_IRAK"/>
    <property type="match status" value="1"/>
</dbReference>
<keyword evidence="9" id="KW-0418">Kinase</keyword>
<comment type="subcellular location">
    <subcellularLocation>
        <location evidence="1">Membrane</location>
        <topology evidence="1">Single-pass membrane protein</topology>
    </subcellularLocation>
</comment>
<feature type="transmembrane region" description="Helical" evidence="18">
    <location>
        <begin position="284"/>
        <end position="307"/>
    </location>
</feature>
<dbReference type="InterPro" id="IPR011009">
    <property type="entry name" value="Kinase-like_dom_sf"/>
</dbReference>
<comment type="caution">
    <text evidence="22">The sequence shown here is derived from an EMBL/GenBank/DDBJ whole genome shotgun (WGS) entry which is preliminary data.</text>
</comment>
<dbReference type="InterPro" id="IPR001245">
    <property type="entry name" value="Ser-Thr/Tyr_kinase_cat_dom"/>
</dbReference>
<evidence type="ECO:0000256" key="6">
    <source>
        <dbReference type="ARBA" id="ARBA00022729"/>
    </source>
</evidence>
<evidence type="ECO:0000256" key="12">
    <source>
        <dbReference type="ARBA" id="ARBA00023136"/>
    </source>
</evidence>
<name>A0A8T0WEV3_PANVG</name>
<evidence type="ECO:0000256" key="13">
    <source>
        <dbReference type="ARBA" id="ARBA00023157"/>
    </source>
</evidence>
<feature type="compositionally biased region" description="Polar residues" evidence="17">
    <location>
        <begin position="687"/>
        <end position="698"/>
    </location>
</feature>
<protein>
    <recommendedName>
        <fullName evidence="2">non-specific serine/threonine protein kinase</fullName>
        <ecNumber evidence="2">2.7.11.1</ecNumber>
    </recommendedName>
</protein>
<evidence type="ECO:0000256" key="3">
    <source>
        <dbReference type="ARBA" id="ARBA00022527"/>
    </source>
</evidence>
<keyword evidence="12 18" id="KW-0472">Membrane</keyword>
<keyword evidence="8" id="KW-0547">Nucleotide-binding</keyword>
<feature type="domain" description="Gnk2-homologous" evidence="21">
    <location>
        <begin position="27"/>
        <end position="128"/>
    </location>
</feature>
<keyword evidence="11 18" id="KW-1133">Transmembrane helix</keyword>
<feature type="signal peptide" evidence="19">
    <location>
        <begin position="1"/>
        <end position="25"/>
    </location>
</feature>
<dbReference type="PANTHER" id="PTHR27002">
    <property type="entry name" value="RECEPTOR-LIKE SERINE/THREONINE-PROTEIN KINASE SD1-8"/>
    <property type="match status" value="1"/>
</dbReference>
<dbReference type="FunFam" id="1.10.510.10:FF:000060">
    <property type="entry name" value="G-type lectin S-receptor-like serine/threonine-protein kinase"/>
    <property type="match status" value="1"/>
</dbReference>
<evidence type="ECO:0000256" key="18">
    <source>
        <dbReference type="SAM" id="Phobius"/>
    </source>
</evidence>
<proteinExistence type="predicted"/>
<dbReference type="Pfam" id="PF01657">
    <property type="entry name" value="Stress-antifung"/>
    <property type="match status" value="2"/>
</dbReference>
<dbReference type="GO" id="GO:0005886">
    <property type="term" value="C:plasma membrane"/>
    <property type="evidence" value="ECO:0007669"/>
    <property type="project" value="TreeGrafter"/>
</dbReference>
<evidence type="ECO:0000256" key="2">
    <source>
        <dbReference type="ARBA" id="ARBA00012513"/>
    </source>
</evidence>
<dbReference type="Pfam" id="PF07714">
    <property type="entry name" value="PK_Tyr_Ser-Thr"/>
    <property type="match status" value="1"/>
</dbReference>
<dbReference type="FunFam" id="3.30.200.20:FF:000195">
    <property type="entry name" value="G-type lectin S-receptor-like serine/threonine-protein kinase"/>
    <property type="match status" value="1"/>
</dbReference>
<dbReference type="GO" id="GO:0005524">
    <property type="term" value="F:ATP binding"/>
    <property type="evidence" value="ECO:0007669"/>
    <property type="project" value="UniProtKB-KW"/>
</dbReference>
<accession>A0A8T0WEV3</accession>
<dbReference type="InterPro" id="IPR000719">
    <property type="entry name" value="Prot_kinase_dom"/>
</dbReference>
<feature type="chain" id="PRO_5035865083" description="non-specific serine/threonine protein kinase" evidence="19">
    <location>
        <begin position="26"/>
        <end position="698"/>
    </location>
</feature>
<evidence type="ECO:0000256" key="19">
    <source>
        <dbReference type="SAM" id="SignalP"/>
    </source>
</evidence>
<keyword evidence="6 19" id="KW-0732">Signal</keyword>
<evidence type="ECO:0000256" key="8">
    <source>
        <dbReference type="ARBA" id="ARBA00022741"/>
    </source>
</evidence>
<reference evidence="22" key="1">
    <citation type="submission" date="2020-05" db="EMBL/GenBank/DDBJ databases">
        <title>WGS assembly of Panicum virgatum.</title>
        <authorList>
            <person name="Lovell J.T."/>
            <person name="Jenkins J."/>
            <person name="Shu S."/>
            <person name="Juenger T.E."/>
            <person name="Schmutz J."/>
        </authorList>
    </citation>
    <scope>NUCLEOTIDE SEQUENCE</scope>
    <source>
        <strain evidence="22">AP13</strain>
    </source>
</reference>
<dbReference type="FunFam" id="3.30.430.20:FF:000002">
    <property type="entry name" value="Cysteine-rich receptor-like protein kinase 10"/>
    <property type="match status" value="1"/>
</dbReference>
<evidence type="ECO:0000259" key="21">
    <source>
        <dbReference type="PROSITE" id="PS51473"/>
    </source>
</evidence>
<evidence type="ECO:0000313" key="22">
    <source>
        <dbReference type="EMBL" id="KAG2645865.1"/>
    </source>
</evidence>
<evidence type="ECO:0000256" key="15">
    <source>
        <dbReference type="ARBA" id="ARBA00047899"/>
    </source>
</evidence>
<evidence type="ECO:0000256" key="17">
    <source>
        <dbReference type="SAM" id="MobiDB-lite"/>
    </source>
</evidence>
<dbReference type="AlphaFoldDB" id="A0A8T0WEV3"/>
<dbReference type="Gene3D" id="1.10.510.10">
    <property type="entry name" value="Transferase(Phosphotransferase) domain 1"/>
    <property type="match status" value="1"/>
</dbReference>
<evidence type="ECO:0000256" key="7">
    <source>
        <dbReference type="ARBA" id="ARBA00022737"/>
    </source>
</evidence>
<evidence type="ECO:0000256" key="14">
    <source>
        <dbReference type="ARBA" id="ARBA00023180"/>
    </source>
</evidence>
<evidence type="ECO:0000256" key="1">
    <source>
        <dbReference type="ARBA" id="ARBA00004167"/>
    </source>
</evidence>
<dbReference type="InterPro" id="IPR038408">
    <property type="entry name" value="GNK2_sf"/>
</dbReference>
<evidence type="ECO:0000256" key="16">
    <source>
        <dbReference type="ARBA" id="ARBA00048679"/>
    </source>
</evidence>
<evidence type="ECO:0000256" key="10">
    <source>
        <dbReference type="ARBA" id="ARBA00022840"/>
    </source>
</evidence>
<dbReference type="PROSITE" id="PS51473">
    <property type="entry name" value="GNK2"/>
    <property type="match status" value="2"/>
</dbReference>
<comment type="catalytic activity">
    <reaction evidence="16">
        <text>L-seryl-[protein] + ATP = O-phospho-L-seryl-[protein] + ADP + H(+)</text>
        <dbReference type="Rhea" id="RHEA:17989"/>
        <dbReference type="Rhea" id="RHEA-COMP:9863"/>
        <dbReference type="Rhea" id="RHEA-COMP:11604"/>
        <dbReference type="ChEBI" id="CHEBI:15378"/>
        <dbReference type="ChEBI" id="CHEBI:29999"/>
        <dbReference type="ChEBI" id="CHEBI:30616"/>
        <dbReference type="ChEBI" id="CHEBI:83421"/>
        <dbReference type="ChEBI" id="CHEBI:456216"/>
        <dbReference type="EC" id="2.7.11.1"/>
    </reaction>
</comment>
<feature type="domain" description="Gnk2-homologous" evidence="21">
    <location>
        <begin position="145"/>
        <end position="252"/>
    </location>
</feature>
<dbReference type="SMART" id="SM00220">
    <property type="entry name" value="S_TKc"/>
    <property type="match status" value="1"/>
</dbReference>
<keyword evidence="3" id="KW-0723">Serine/threonine-protein kinase</keyword>
<sequence>MAAVLPSRLLFFLLLLSSASHLAAAQYAEYSCNGTLGNFTSGSAFAASLDRLVASLPGDAASSPSLFASGSDGAAHGLALCRGDLTDRRACSACLAGAFAGLRRLCGAARDATFYADLCTARYSGGDFLARPDDNSPVVNGMDANASTYPGWDARNATSRSFFVSLVATLFGEMAMYGAYNSSRRLASAVMFINPQLPTVYGFAQCTPDLASAQCWHCFQGVAELNRQWYDGREGGRISGVRCSFRYEGYQFYQGTPDVRIGGKHGDDSGPDAAGTDGSSHKKALIIAVVVSITVVCGLLLAGLLIIRKQRRKRVGKTRLPVQAHSRNSTRTEEALRLWRIEESTSEFTLYDFAELAAATGDFSDENRLGKGGFGPVYKGKLPDGAEIAVKRLAAHSGQGLEEFKNEIQLIAKLQHTNLVRLVGCCVQDEEKMLVYEYMPNRSLDCFIFDQQRGPLLDWENRLRIIEGIAQGLLYLHKHSRVRIIHRDLKASNILLDKELNPKISDFGIARIFGSNMTEANTNRVVGTYGYMAPEYASEGIFSIKSDVYSFGVLLLEIVSGKRNSGHQRQYGDFINLLGYAWQLWREGRAFELIDPTLGECGEVASIMRCVKVALLCVQDSAADRPTMADVTAMLAAGAGDGGASLPDPRRPPHFSLRVSSSEDDGTEGRRTRSSSSSHATTSCSTNELTVTTIQEGR</sequence>
<evidence type="ECO:0000256" key="4">
    <source>
        <dbReference type="ARBA" id="ARBA00022679"/>
    </source>
</evidence>
<evidence type="ECO:0000256" key="9">
    <source>
        <dbReference type="ARBA" id="ARBA00022777"/>
    </source>
</evidence>
<dbReference type="PROSITE" id="PS50011">
    <property type="entry name" value="PROTEIN_KINASE_DOM"/>
    <property type="match status" value="1"/>
</dbReference>
<gene>
    <name evidence="22" type="ORF">PVAP13_2KG462400</name>
</gene>
<keyword evidence="7" id="KW-0677">Repeat</keyword>
<dbReference type="OrthoDB" id="663250at2759"/>
<dbReference type="EC" id="2.7.11.1" evidence="2"/>
<dbReference type="Gene3D" id="3.30.200.20">
    <property type="entry name" value="Phosphorylase Kinase, domain 1"/>
    <property type="match status" value="1"/>
</dbReference>
<dbReference type="SUPFAM" id="SSF56112">
    <property type="entry name" value="Protein kinase-like (PK-like)"/>
    <property type="match status" value="1"/>
</dbReference>
<evidence type="ECO:0000259" key="20">
    <source>
        <dbReference type="PROSITE" id="PS50011"/>
    </source>
</evidence>
<organism evidence="22 23">
    <name type="scientific">Panicum virgatum</name>
    <name type="common">Blackwell switchgrass</name>
    <dbReference type="NCBI Taxonomy" id="38727"/>
    <lineage>
        <taxon>Eukaryota</taxon>
        <taxon>Viridiplantae</taxon>
        <taxon>Streptophyta</taxon>
        <taxon>Embryophyta</taxon>
        <taxon>Tracheophyta</taxon>
        <taxon>Spermatophyta</taxon>
        <taxon>Magnoliopsida</taxon>
        <taxon>Liliopsida</taxon>
        <taxon>Poales</taxon>
        <taxon>Poaceae</taxon>
        <taxon>PACMAD clade</taxon>
        <taxon>Panicoideae</taxon>
        <taxon>Panicodae</taxon>
        <taxon>Paniceae</taxon>
        <taxon>Panicinae</taxon>
        <taxon>Panicum</taxon>
        <taxon>Panicum sect. Hiantes</taxon>
    </lineage>
</organism>
<evidence type="ECO:0000256" key="11">
    <source>
        <dbReference type="ARBA" id="ARBA00022989"/>
    </source>
</evidence>
<feature type="compositionally biased region" description="Low complexity" evidence="17">
    <location>
        <begin position="674"/>
        <end position="686"/>
    </location>
</feature>
<dbReference type="Gene3D" id="3.30.430.20">
    <property type="entry name" value="Gnk2 domain, C-X8-C-X2-C motif"/>
    <property type="match status" value="2"/>
</dbReference>
<dbReference type="GO" id="GO:0004674">
    <property type="term" value="F:protein serine/threonine kinase activity"/>
    <property type="evidence" value="ECO:0007669"/>
    <property type="project" value="UniProtKB-KW"/>
</dbReference>
<dbReference type="InterPro" id="IPR002902">
    <property type="entry name" value="GNK2"/>
</dbReference>
<feature type="region of interest" description="Disordered" evidence="17">
    <location>
        <begin position="641"/>
        <end position="698"/>
    </location>
</feature>
<evidence type="ECO:0000313" key="23">
    <source>
        <dbReference type="Proteomes" id="UP000823388"/>
    </source>
</evidence>
<dbReference type="CDD" id="cd23509">
    <property type="entry name" value="Gnk2-like"/>
    <property type="match status" value="2"/>
</dbReference>
<evidence type="ECO:0000256" key="5">
    <source>
        <dbReference type="ARBA" id="ARBA00022692"/>
    </source>
</evidence>
<dbReference type="InterPro" id="IPR008271">
    <property type="entry name" value="Ser/Thr_kinase_AS"/>
</dbReference>